<name>A0AAN6V3K8_9PEZI</name>
<dbReference type="PANTHER" id="PTHR28013">
    <property type="entry name" value="PROTEIN DCV1-RELATED"/>
    <property type="match status" value="1"/>
</dbReference>
<dbReference type="RefSeq" id="XP_062637579.1">
    <property type="nucleotide sequence ID" value="XM_062783673.1"/>
</dbReference>
<dbReference type="Gene3D" id="1.20.140.150">
    <property type="match status" value="1"/>
</dbReference>
<dbReference type="Proteomes" id="UP001302676">
    <property type="component" value="Unassembled WGS sequence"/>
</dbReference>
<keyword evidence="3" id="KW-1185">Reference proteome</keyword>
<feature type="transmembrane region" description="Helical" evidence="1">
    <location>
        <begin position="12"/>
        <end position="31"/>
    </location>
</feature>
<reference evidence="2" key="2">
    <citation type="submission" date="2023-05" db="EMBL/GenBank/DDBJ databases">
        <authorList>
            <consortium name="Lawrence Berkeley National Laboratory"/>
            <person name="Steindorff A."/>
            <person name="Hensen N."/>
            <person name="Bonometti L."/>
            <person name="Westerberg I."/>
            <person name="Brannstrom I.O."/>
            <person name="Guillou S."/>
            <person name="Cros-Aarteil S."/>
            <person name="Calhoun S."/>
            <person name="Haridas S."/>
            <person name="Kuo A."/>
            <person name="Mondo S."/>
            <person name="Pangilinan J."/>
            <person name="Riley R."/>
            <person name="Labutti K."/>
            <person name="Andreopoulos B."/>
            <person name="Lipzen A."/>
            <person name="Chen C."/>
            <person name="Yanf M."/>
            <person name="Daum C."/>
            <person name="Ng V."/>
            <person name="Clum A."/>
            <person name="Ohm R."/>
            <person name="Martin F."/>
            <person name="Silar P."/>
            <person name="Natvig D."/>
            <person name="Lalanne C."/>
            <person name="Gautier V."/>
            <person name="Ament-Velasquez S.L."/>
            <person name="Kruys A."/>
            <person name="Hutchinson M.I."/>
            <person name="Powell A.J."/>
            <person name="Barry K."/>
            <person name="Miller A.N."/>
            <person name="Grigoriev I.V."/>
            <person name="Debuchy R."/>
            <person name="Gladieux P."/>
            <person name="Thoren M.H."/>
            <person name="Johannesson H."/>
        </authorList>
    </citation>
    <scope>NUCLEOTIDE SEQUENCE</scope>
    <source>
        <strain evidence="2">CBS 141.50</strain>
    </source>
</reference>
<dbReference type="GO" id="GO:0005886">
    <property type="term" value="C:plasma membrane"/>
    <property type="evidence" value="ECO:0007669"/>
    <property type="project" value="InterPro"/>
</dbReference>
<comment type="caution">
    <text evidence="2">The sequence shown here is derived from an EMBL/GenBank/DDBJ whole genome shotgun (WGS) entry which is preliminary data.</text>
</comment>
<feature type="transmembrane region" description="Helical" evidence="1">
    <location>
        <begin position="106"/>
        <end position="124"/>
    </location>
</feature>
<dbReference type="Pfam" id="PF06687">
    <property type="entry name" value="SUR7"/>
    <property type="match status" value="1"/>
</dbReference>
<dbReference type="InterPro" id="IPR009571">
    <property type="entry name" value="SUR7/Rim9-like_fungi"/>
</dbReference>
<dbReference type="GO" id="GO:0035838">
    <property type="term" value="C:growing cell tip"/>
    <property type="evidence" value="ECO:0007669"/>
    <property type="project" value="TreeGrafter"/>
</dbReference>
<gene>
    <name evidence="2" type="ORF">C8A04DRAFT_36848</name>
</gene>
<keyword evidence="1" id="KW-0472">Membrane</keyword>
<feature type="transmembrane region" description="Helical" evidence="1">
    <location>
        <begin position="131"/>
        <end position="157"/>
    </location>
</feature>
<dbReference type="GeneID" id="87820286"/>
<accession>A0AAN6V3K8</accession>
<feature type="transmembrane region" description="Helical" evidence="1">
    <location>
        <begin position="177"/>
        <end position="200"/>
    </location>
</feature>
<keyword evidence="1" id="KW-0812">Transmembrane</keyword>
<proteinExistence type="predicted"/>
<sequence>MATGFFHHIGTFLLFAATILLIITCISAPVVHDLSILKVELGGAGGNGQRISFGTFGYCLVKPNADDACSTSHIGYSPSSVLRQQDGTQFSTYADDSARALTRAMVLHPIACGINFIAFLLALGAGTIGSFLASVVALLAFLVTAIACIIDFVLFSIVKSNVNDRGAETGTGAYYGAAAWTILVSAICSLIGAVVVFFTCCSARRHKRRQGAVKTEYASPPRRRRFGIF</sequence>
<evidence type="ECO:0000256" key="1">
    <source>
        <dbReference type="SAM" id="Phobius"/>
    </source>
</evidence>
<evidence type="ECO:0000313" key="2">
    <source>
        <dbReference type="EMBL" id="KAK4144208.1"/>
    </source>
</evidence>
<dbReference type="AlphaFoldDB" id="A0AAN6V3K8"/>
<dbReference type="EMBL" id="MU853579">
    <property type="protein sequence ID" value="KAK4144208.1"/>
    <property type="molecule type" value="Genomic_DNA"/>
</dbReference>
<organism evidence="2 3">
    <name type="scientific">Dichotomopilus funicola</name>
    <dbReference type="NCBI Taxonomy" id="1934379"/>
    <lineage>
        <taxon>Eukaryota</taxon>
        <taxon>Fungi</taxon>
        <taxon>Dikarya</taxon>
        <taxon>Ascomycota</taxon>
        <taxon>Pezizomycotina</taxon>
        <taxon>Sordariomycetes</taxon>
        <taxon>Sordariomycetidae</taxon>
        <taxon>Sordariales</taxon>
        <taxon>Chaetomiaceae</taxon>
        <taxon>Dichotomopilus</taxon>
    </lineage>
</organism>
<dbReference type="PANTHER" id="PTHR28013:SF7">
    <property type="entry name" value="PALI-DOMAIN-CONTAINING PROTEIN"/>
    <property type="match status" value="1"/>
</dbReference>
<dbReference type="InterPro" id="IPR051380">
    <property type="entry name" value="pH-response_reg_palI/RIM9"/>
</dbReference>
<protein>
    <submittedName>
        <fullName evidence="2">Actin cortical patch SUR7/pH-response regulator pali</fullName>
    </submittedName>
</protein>
<reference evidence="2" key="1">
    <citation type="journal article" date="2023" name="Mol. Phylogenet. Evol.">
        <title>Genome-scale phylogeny and comparative genomics of the fungal order Sordariales.</title>
        <authorList>
            <person name="Hensen N."/>
            <person name="Bonometti L."/>
            <person name="Westerberg I."/>
            <person name="Brannstrom I.O."/>
            <person name="Guillou S."/>
            <person name="Cros-Aarteil S."/>
            <person name="Calhoun S."/>
            <person name="Haridas S."/>
            <person name="Kuo A."/>
            <person name="Mondo S."/>
            <person name="Pangilinan J."/>
            <person name="Riley R."/>
            <person name="LaButti K."/>
            <person name="Andreopoulos B."/>
            <person name="Lipzen A."/>
            <person name="Chen C."/>
            <person name="Yan M."/>
            <person name="Daum C."/>
            <person name="Ng V."/>
            <person name="Clum A."/>
            <person name="Steindorff A."/>
            <person name="Ohm R.A."/>
            <person name="Martin F."/>
            <person name="Silar P."/>
            <person name="Natvig D.O."/>
            <person name="Lalanne C."/>
            <person name="Gautier V."/>
            <person name="Ament-Velasquez S.L."/>
            <person name="Kruys A."/>
            <person name="Hutchinson M.I."/>
            <person name="Powell A.J."/>
            <person name="Barry K."/>
            <person name="Miller A.N."/>
            <person name="Grigoriev I.V."/>
            <person name="Debuchy R."/>
            <person name="Gladieux P."/>
            <person name="Hiltunen Thoren M."/>
            <person name="Johannesson H."/>
        </authorList>
    </citation>
    <scope>NUCLEOTIDE SEQUENCE</scope>
    <source>
        <strain evidence="2">CBS 141.50</strain>
    </source>
</reference>
<keyword evidence="1" id="KW-1133">Transmembrane helix</keyword>
<dbReference type="GO" id="GO:0032153">
    <property type="term" value="C:cell division site"/>
    <property type="evidence" value="ECO:0007669"/>
    <property type="project" value="TreeGrafter"/>
</dbReference>
<evidence type="ECO:0000313" key="3">
    <source>
        <dbReference type="Proteomes" id="UP001302676"/>
    </source>
</evidence>